<dbReference type="EMBL" id="HE577328">
    <property type="protein sequence ID" value="CCC99751.1"/>
    <property type="molecule type" value="Genomic_DNA"/>
</dbReference>
<evidence type="ECO:0000256" key="3">
    <source>
        <dbReference type="ARBA" id="ARBA00022741"/>
    </source>
</evidence>
<feature type="region of interest" description="Disordered" evidence="10">
    <location>
        <begin position="889"/>
        <end position="945"/>
    </location>
</feature>
<evidence type="ECO:0000259" key="11">
    <source>
        <dbReference type="PROSITE" id="PS52040"/>
    </source>
</evidence>
<evidence type="ECO:0000256" key="6">
    <source>
        <dbReference type="ARBA" id="ARBA00023125"/>
    </source>
</evidence>
<evidence type="ECO:0000256" key="1">
    <source>
        <dbReference type="ARBA" id="ARBA00000185"/>
    </source>
</evidence>
<dbReference type="GO" id="GO:0006265">
    <property type="term" value="P:DNA topological change"/>
    <property type="evidence" value="ECO:0007669"/>
    <property type="project" value="UniProtKB-UniRule"/>
</dbReference>
<keyword evidence="3 8" id="KW-0547">Nucleotide-binding</keyword>
<dbReference type="EC" id="5.6.2.2" evidence="8"/>
<dbReference type="SUPFAM" id="SSF56719">
    <property type="entry name" value="Type II DNA topoisomerase"/>
    <property type="match status" value="1"/>
</dbReference>
<dbReference type="KEGG" id="abs:AZOBR_p120069"/>
<dbReference type="NCBIfam" id="NF004044">
    <property type="entry name" value="PRK05561.1"/>
    <property type="match status" value="1"/>
</dbReference>
<proteinExistence type="inferred from homology"/>
<dbReference type="NCBIfam" id="NF004043">
    <property type="entry name" value="PRK05560.1"/>
    <property type="match status" value="1"/>
</dbReference>
<evidence type="ECO:0000256" key="9">
    <source>
        <dbReference type="PROSITE-ProRule" id="PRU01384"/>
    </source>
</evidence>
<evidence type="ECO:0000256" key="7">
    <source>
        <dbReference type="ARBA" id="ARBA00023235"/>
    </source>
</evidence>
<comment type="similarity">
    <text evidence="2 8">Belongs to the type II topoisomerase GyrA/ParC subunit family.</text>
</comment>
<keyword evidence="8" id="KW-0963">Cytoplasm</keyword>
<dbReference type="GO" id="GO:0003677">
    <property type="term" value="F:DNA binding"/>
    <property type="evidence" value="ECO:0007669"/>
    <property type="project" value="UniProtKB-UniRule"/>
</dbReference>
<dbReference type="CDD" id="cd00187">
    <property type="entry name" value="TOP4c"/>
    <property type="match status" value="1"/>
</dbReference>
<evidence type="ECO:0000256" key="5">
    <source>
        <dbReference type="ARBA" id="ARBA00023029"/>
    </source>
</evidence>
<dbReference type="GO" id="GO:0006261">
    <property type="term" value="P:DNA-templated DNA replication"/>
    <property type="evidence" value="ECO:0007669"/>
    <property type="project" value="UniProtKB-UniRule"/>
</dbReference>
<protein>
    <recommendedName>
        <fullName evidence="8">DNA gyrase subunit A</fullName>
        <ecNumber evidence="8">5.6.2.2</ecNumber>
    </recommendedName>
</protein>
<dbReference type="InterPro" id="IPR050220">
    <property type="entry name" value="Type_II_DNA_Topoisomerases"/>
</dbReference>
<feature type="compositionally biased region" description="Acidic residues" evidence="10">
    <location>
        <begin position="760"/>
        <end position="774"/>
    </location>
</feature>
<comment type="miscellaneous">
    <text evidence="8">Few gyrases are as efficient as E.coli at forming negative supercoils. Not all organisms have 2 type II topoisomerases; in organisms with a single type II topoisomerase this enzyme also has to decatenate newly replicated chromosomes.</text>
</comment>
<dbReference type="InterPro" id="IPR006691">
    <property type="entry name" value="GyrA/parC_rep"/>
</dbReference>
<dbReference type="InterPro" id="IPR013757">
    <property type="entry name" value="Topo_IIA_A_a_sf"/>
</dbReference>
<evidence type="ECO:0000256" key="8">
    <source>
        <dbReference type="HAMAP-Rule" id="MF_01897"/>
    </source>
</evidence>
<feature type="region of interest" description="Disordered" evidence="10">
    <location>
        <begin position="756"/>
        <end position="781"/>
    </location>
</feature>
<name>A0A9P1JTX3_9PROT</name>
<comment type="function">
    <text evidence="8">A type II topoisomerase that negatively supercoils closed circular double-stranded (ds) DNA in an ATP-dependent manner to modulate DNA topology and maintain chromosomes in an underwound state. Negative supercoiling favors strand separation, and DNA replication, transcription, recombination and repair, all of which involve strand separation. Also able to catalyze the interconversion of other topological isomers of dsDNA rings, including catenanes and knotted rings. Type II topoisomerases break and join 2 DNA strands simultaneously in an ATP-dependent manner.</text>
</comment>
<dbReference type="GO" id="GO:0005737">
    <property type="term" value="C:cytoplasm"/>
    <property type="evidence" value="ECO:0007669"/>
    <property type="project" value="UniProtKB-SubCell"/>
</dbReference>
<evidence type="ECO:0000256" key="4">
    <source>
        <dbReference type="ARBA" id="ARBA00022840"/>
    </source>
</evidence>
<dbReference type="GO" id="GO:0009330">
    <property type="term" value="C:DNA topoisomerase type II (double strand cut, ATP-hydrolyzing) complex"/>
    <property type="evidence" value="ECO:0007669"/>
    <property type="project" value="TreeGrafter"/>
</dbReference>
<accession>A0A9P1JTX3</accession>
<dbReference type="AlphaFoldDB" id="A0A9P1JTX3"/>
<dbReference type="GO" id="GO:0034335">
    <property type="term" value="F:DNA negative supercoiling activity"/>
    <property type="evidence" value="ECO:0007669"/>
    <property type="project" value="UniProtKB-ARBA"/>
</dbReference>
<organism evidence="12 13">
    <name type="scientific">Azospirillum baldaniorum</name>
    <dbReference type="NCBI Taxonomy" id="1064539"/>
    <lineage>
        <taxon>Bacteria</taxon>
        <taxon>Pseudomonadati</taxon>
        <taxon>Pseudomonadota</taxon>
        <taxon>Alphaproteobacteria</taxon>
        <taxon>Rhodospirillales</taxon>
        <taxon>Azospirillaceae</taxon>
        <taxon>Azospirillum</taxon>
    </lineage>
</organism>
<dbReference type="FunFam" id="1.10.268.10:FF:000001">
    <property type="entry name" value="DNA gyrase subunit A"/>
    <property type="match status" value="1"/>
</dbReference>
<geneLocation type="plasmid" evidence="12 13">
    <name>AZOBR_p1</name>
</geneLocation>
<dbReference type="InterPro" id="IPR035516">
    <property type="entry name" value="Gyrase/topoIV_suA_C"/>
</dbReference>
<dbReference type="PANTHER" id="PTHR43493:SF5">
    <property type="entry name" value="DNA GYRASE SUBUNIT A, CHLOROPLASTIC_MITOCHONDRIAL"/>
    <property type="match status" value="1"/>
</dbReference>
<evidence type="ECO:0000256" key="2">
    <source>
        <dbReference type="ARBA" id="ARBA00008263"/>
    </source>
</evidence>
<dbReference type="PROSITE" id="PS52040">
    <property type="entry name" value="TOPO_IIA"/>
    <property type="match status" value="1"/>
</dbReference>
<dbReference type="Gene3D" id="3.90.199.10">
    <property type="entry name" value="Topoisomerase II, domain 5"/>
    <property type="match status" value="1"/>
</dbReference>
<feature type="compositionally biased region" description="Gly residues" evidence="10">
    <location>
        <begin position="900"/>
        <end position="923"/>
    </location>
</feature>
<keyword evidence="7 8" id="KW-0413">Isomerase</keyword>
<dbReference type="HAMAP" id="MF_01897">
    <property type="entry name" value="GyrA"/>
    <property type="match status" value="1"/>
</dbReference>
<dbReference type="Gene3D" id="3.30.1360.40">
    <property type="match status" value="1"/>
</dbReference>
<dbReference type="NCBIfam" id="TIGR01063">
    <property type="entry name" value="gyrA"/>
    <property type="match status" value="1"/>
</dbReference>
<dbReference type="GO" id="GO:0005524">
    <property type="term" value="F:ATP binding"/>
    <property type="evidence" value="ECO:0007669"/>
    <property type="project" value="UniProtKB-UniRule"/>
</dbReference>
<dbReference type="SUPFAM" id="SSF101904">
    <property type="entry name" value="GyrA/ParC C-terminal domain-like"/>
    <property type="match status" value="1"/>
</dbReference>
<dbReference type="Proteomes" id="UP000007319">
    <property type="component" value="Plasmid AZOBR_p1"/>
</dbReference>
<dbReference type="RefSeq" id="WP_014197256.1">
    <property type="nucleotide sequence ID" value="NC_016594.1"/>
</dbReference>
<dbReference type="InterPro" id="IPR005743">
    <property type="entry name" value="GyrA"/>
</dbReference>
<dbReference type="PANTHER" id="PTHR43493">
    <property type="entry name" value="DNA GYRASE/TOPOISOMERASE SUBUNIT A"/>
    <property type="match status" value="1"/>
</dbReference>
<dbReference type="GO" id="GO:0005694">
    <property type="term" value="C:chromosome"/>
    <property type="evidence" value="ECO:0007669"/>
    <property type="project" value="InterPro"/>
</dbReference>
<feature type="short sequence motif" description="GyrA-box" evidence="8">
    <location>
        <begin position="555"/>
        <end position="561"/>
    </location>
</feature>
<dbReference type="Pfam" id="PF03989">
    <property type="entry name" value="DNA_gyraseA_C"/>
    <property type="match status" value="6"/>
</dbReference>
<dbReference type="Pfam" id="PF00521">
    <property type="entry name" value="DNA_topoisoIV"/>
    <property type="match status" value="1"/>
</dbReference>
<keyword evidence="4 8" id="KW-0067">ATP-binding</keyword>
<evidence type="ECO:0000256" key="10">
    <source>
        <dbReference type="SAM" id="MobiDB-lite"/>
    </source>
</evidence>
<dbReference type="InterPro" id="IPR002205">
    <property type="entry name" value="Topo_IIA_dom_A"/>
</dbReference>
<feature type="active site" description="O-(5'-phospho-DNA)-tyrosine intermediate" evidence="8 9">
    <location>
        <position position="126"/>
    </location>
</feature>
<dbReference type="InterPro" id="IPR013760">
    <property type="entry name" value="Topo_IIA-like_dom_sf"/>
</dbReference>
<keyword evidence="6 8" id="KW-0238">DNA-binding</keyword>
<feature type="domain" description="Topo IIA-type catalytic" evidence="11">
    <location>
        <begin position="38"/>
        <end position="534"/>
    </location>
</feature>
<dbReference type="Gene3D" id="2.120.10.90">
    <property type="entry name" value="DNA gyrase/topoisomerase IV, subunit A, C-terminal"/>
    <property type="match status" value="1"/>
</dbReference>
<reference evidence="12 13" key="1">
    <citation type="journal article" date="2011" name="PLoS Genet.">
        <title>Azospirillum genomes reveal transition of bacteria from aquatic to terrestrial environments.</title>
        <authorList>
            <person name="Wisniewski-Dye F."/>
            <person name="Borziak K."/>
            <person name="Khalsa-Moyers G."/>
            <person name="Alexandre G."/>
            <person name="Sukharnikov L.O."/>
            <person name="Wuichet K."/>
            <person name="Hurst G.B."/>
            <person name="McDonald W.H."/>
            <person name="Robertson J.S."/>
            <person name="Barbe V."/>
            <person name="Calteau A."/>
            <person name="Rouy Z."/>
            <person name="Mangenot S."/>
            <person name="Prigent-Combaret C."/>
            <person name="Normand P."/>
            <person name="Boyer M."/>
            <person name="Siguier P."/>
            <person name="Dessaux Y."/>
            <person name="Elmerich C."/>
            <person name="Condemine G."/>
            <person name="Krishnen G."/>
            <person name="Kennedy I."/>
            <person name="Paterson A.H."/>
            <person name="Gonzalez V."/>
            <person name="Mavingui P."/>
            <person name="Zhulin I.B."/>
        </authorList>
    </citation>
    <scope>NUCLEOTIDE SEQUENCE [LARGE SCALE GENOMIC DNA]</scope>
    <source>
        <strain evidence="12 13">Sp245</strain>
    </source>
</reference>
<comment type="subunit">
    <text evidence="8">Heterotetramer, composed of two GyrA and two GyrB chains. In the heterotetramer, GyrA contains the active site tyrosine that forms a transient covalent intermediate with DNA, while GyrB binds cofactors and catalyzes ATP hydrolysis.</text>
</comment>
<evidence type="ECO:0000313" key="12">
    <source>
        <dbReference type="EMBL" id="CCC99751.1"/>
    </source>
</evidence>
<dbReference type="Gene3D" id="1.10.268.10">
    <property type="entry name" value="Topoisomerase, domain 3"/>
    <property type="match status" value="1"/>
</dbReference>
<gene>
    <name evidence="8 12" type="primary">gyrA</name>
    <name evidence="12" type="ORF">AZOBR_p120069</name>
</gene>
<sequence>MSTTPLPPASDIAPVTIEDEMRRSYLDYAMSVIVSRALPDVRDGLKPVHRRILYAMKEGGYDSTKPYKKSARIVGDVMGKYHPHGDSAIYDAMVRMAQDFSMRLPLIDGQGNFGSMDGDPAAAMRYTEARLAKAAEALLDDIDKDTVDFQANYDDSGKEPTVVPARFPNLLVNGAGGIAVGMATNIPTHNLSEVVDACCAYIDNNDVTDEELMEFVPGPDFPTGGMILGRSGVRSALMTGRGSVIIRAKTEIEEIRKDRFAIVATEIPYQVNKSKLMERIGEVVNDKTIEGIADLRDESDRDGVRVVIELKRDAVPDVVLAQLFRHTQLQTSFGVNMLALNGGRPELMNLRQIIAAFVRFREQVITRRTEFLLGKARERAHTLVGLAVAVANLDAMIALIRSAPDPVWAREQMMEREWPAMDVAPLIALIDEPGRGVSENGTYRLSEEQARAILDLRLHRLTGLERDRIGAELKDVTDQIADYLETLANRAKLLGILRDELVEMKERFGTPRRTEIQELEFEADIEDLIQREDMVVTVSQSGYVKRVPLSTYRAQKRGGKGRSGMSMKAEDAVSDLFVANTHTPLLLFSSRGMVYKLKVYRLPLGNPQARGKAFVNLLPLIDGETITTVLPLPEDEAVWADLHVVFATSKGNVRRNRLSDFANIRSNGLIAMKLEEEGERLIAVRTCSEADDVLLATGGGKCIRFEVADVRVFAGRTSTGVRGIRLADGDEVISMTTLHHVESSPEERAAFLKRKREEGVDMEGEAAPEADEVSTESVTLSPERYEELKGLEQYVLTVTERGYGKRTSSYEYRVTGRGGQGIWNMEMGERNGSIVAAFPVEDSHQVMMVTNGGQVIRMPIHDVRIAGRKTLGVTLFRVGADERVVSVASIAEDEDTNGNGANGNGGDPNGGDPNGSDPNGGGTASVDDAAGNEAAPGDTPGDTIE</sequence>
<dbReference type="FunFam" id="3.30.1360.40:FF:000002">
    <property type="entry name" value="DNA gyrase subunit A"/>
    <property type="match status" value="1"/>
</dbReference>
<keyword evidence="12" id="KW-0614">Plasmid</keyword>
<evidence type="ECO:0000313" key="13">
    <source>
        <dbReference type="Proteomes" id="UP000007319"/>
    </source>
</evidence>
<dbReference type="FunFam" id="3.90.199.10:FF:000001">
    <property type="entry name" value="DNA gyrase subunit A"/>
    <property type="match status" value="1"/>
</dbReference>
<dbReference type="SMART" id="SM00434">
    <property type="entry name" value="TOP4c"/>
    <property type="match status" value="1"/>
</dbReference>
<dbReference type="InterPro" id="IPR013758">
    <property type="entry name" value="Topo_IIA_A/C_ab"/>
</dbReference>
<comment type="catalytic activity">
    <reaction evidence="1 8 9">
        <text>ATP-dependent breakage, passage and rejoining of double-stranded DNA.</text>
        <dbReference type="EC" id="5.6.2.2"/>
    </reaction>
</comment>
<keyword evidence="13" id="KW-1185">Reference proteome</keyword>
<keyword evidence="5 8" id="KW-0799">Topoisomerase</keyword>
<comment type="subcellular location">
    <subcellularLocation>
        <location evidence="8">Cytoplasm</location>
    </subcellularLocation>
</comment>